<evidence type="ECO:0000256" key="4">
    <source>
        <dbReference type="ARBA" id="ARBA00023163"/>
    </source>
</evidence>
<dbReference type="Proteomes" id="UP000231279">
    <property type="component" value="Unassembled WGS sequence"/>
</dbReference>
<sequence length="159" mass="17424">MVRRKIEIKLIEDDAKRHTTFTKRRKGLEKKTKELCHLCDAEGAIIVFSRAGNVYACGNPAVNVIVDRYLALAEDNGGEDRVHGDADEEEAAPPLTEMEKMIVEAIEGGRLAWEATVRNLGLSELAELESLVEEAKRKVAARAREVVASGRGDIPDGGI</sequence>
<dbReference type="SUPFAM" id="SSF55455">
    <property type="entry name" value="SRF-like"/>
    <property type="match status" value="1"/>
</dbReference>
<dbReference type="PANTHER" id="PTHR11945:SF779">
    <property type="entry name" value="AGAMOUS-LIKE MADS-BOX PROTEIN AGL61"/>
    <property type="match status" value="1"/>
</dbReference>
<keyword evidence="9" id="KW-1185">Reference proteome</keyword>
<evidence type="ECO:0000256" key="3">
    <source>
        <dbReference type="ARBA" id="ARBA00023125"/>
    </source>
</evidence>
<dbReference type="InterPro" id="IPR036879">
    <property type="entry name" value="TF_MADSbox_sf"/>
</dbReference>
<proteinExistence type="predicted"/>
<feature type="coiled-coil region" evidence="6">
    <location>
        <begin position="118"/>
        <end position="145"/>
    </location>
</feature>
<comment type="subcellular location">
    <subcellularLocation>
        <location evidence="1">Nucleus</location>
    </subcellularLocation>
</comment>
<evidence type="ECO:0000256" key="6">
    <source>
        <dbReference type="SAM" id="Coils"/>
    </source>
</evidence>
<dbReference type="STRING" id="429701.A0A2G9HGU9"/>
<evidence type="ECO:0000313" key="8">
    <source>
        <dbReference type="EMBL" id="PIN16777.1"/>
    </source>
</evidence>
<evidence type="ECO:0000256" key="1">
    <source>
        <dbReference type="ARBA" id="ARBA00004123"/>
    </source>
</evidence>
<dbReference type="AlphaFoldDB" id="A0A2G9HGU9"/>
<dbReference type="InterPro" id="IPR002100">
    <property type="entry name" value="TF_MADSbox"/>
</dbReference>
<name>A0A2G9HGU9_9LAMI</name>
<dbReference type="Pfam" id="PF00319">
    <property type="entry name" value="SRF-TF"/>
    <property type="match status" value="1"/>
</dbReference>
<dbReference type="EMBL" id="NKXS01001802">
    <property type="protein sequence ID" value="PIN16777.1"/>
    <property type="molecule type" value="Genomic_DNA"/>
</dbReference>
<keyword evidence="4" id="KW-0804">Transcription</keyword>
<feature type="domain" description="MADS-box" evidence="7">
    <location>
        <begin position="1"/>
        <end position="61"/>
    </location>
</feature>
<evidence type="ECO:0000259" key="7">
    <source>
        <dbReference type="PROSITE" id="PS50066"/>
    </source>
</evidence>
<keyword evidence="6" id="KW-0175">Coiled coil</keyword>
<gene>
    <name evidence="8" type="ORF">CDL12_10568</name>
</gene>
<dbReference type="GO" id="GO:0046983">
    <property type="term" value="F:protein dimerization activity"/>
    <property type="evidence" value="ECO:0007669"/>
    <property type="project" value="InterPro"/>
</dbReference>
<dbReference type="GO" id="GO:0000978">
    <property type="term" value="F:RNA polymerase II cis-regulatory region sequence-specific DNA binding"/>
    <property type="evidence" value="ECO:0007669"/>
    <property type="project" value="TreeGrafter"/>
</dbReference>
<dbReference type="Gene3D" id="3.40.1810.10">
    <property type="entry name" value="Transcription factor, MADS-box"/>
    <property type="match status" value="1"/>
</dbReference>
<keyword evidence="3" id="KW-0238">DNA-binding</keyword>
<dbReference type="GO" id="GO:0005634">
    <property type="term" value="C:nucleus"/>
    <property type="evidence" value="ECO:0007669"/>
    <property type="project" value="UniProtKB-SubCell"/>
</dbReference>
<evidence type="ECO:0000313" key="9">
    <source>
        <dbReference type="Proteomes" id="UP000231279"/>
    </source>
</evidence>
<organism evidence="8 9">
    <name type="scientific">Handroanthus impetiginosus</name>
    <dbReference type="NCBI Taxonomy" id="429701"/>
    <lineage>
        <taxon>Eukaryota</taxon>
        <taxon>Viridiplantae</taxon>
        <taxon>Streptophyta</taxon>
        <taxon>Embryophyta</taxon>
        <taxon>Tracheophyta</taxon>
        <taxon>Spermatophyta</taxon>
        <taxon>Magnoliopsida</taxon>
        <taxon>eudicotyledons</taxon>
        <taxon>Gunneridae</taxon>
        <taxon>Pentapetalae</taxon>
        <taxon>asterids</taxon>
        <taxon>lamiids</taxon>
        <taxon>Lamiales</taxon>
        <taxon>Bignoniaceae</taxon>
        <taxon>Crescentiina</taxon>
        <taxon>Tabebuia alliance</taxon>
        <taxon>Handroanthus</taxon>
    </lineage>
</organism>
<reference evidence="9" key="1">
    <citation type="journal article" date="2018" name="Gigascience">
        <title>Genome assembly of the Pink Ipe (Handroanthus impetiginosus, Bignoniaceae), a highly valued, ecologically keystone Neotropical timber forest tree.</title>
        <authorList>
            <person name="Silva-Junior O.B."/>
            <person name="Grattapaglia D."/>
            <person name="Novaes E."/>
            <person name="Collevatti R.G."/>
        </authorList>
    </citation>
    <scope>NUCLEOTIDE SEQUENCE [LARGE SCALE GENOMIC DNA]</scope>
    <source>
        <strain evidence="9">cv. UFG-1</strain>
    </source>
</reference>
<dbReference type="SMART" id="SM00432">
    <property type="entry name" value="MADS"/>
    <property type="match status" value="1"/>
</dbReference>
<dbReference type="PANTHER" id="PTHR11945">
    <property type="entry name" value="MADS BOX PROTEIN"/>
    <property type="match status" value="1"/>
</dbReference>
<dbReference type="OrthoDB" id="1896642at2759"/>
<comment type="caution">
    <text evidence="8">The sequence shown here is derived from an EMBL/GenBank/DDBJ whole genome shotgun (WGS) entry which is preliminary data.</text>
</comment>
<evidence type="ECO:0000256" key="2">
    <source>
        <dbReference type="ARBA" id="ARBA00023015"/>
    </source>
</evidence>
<dbReference type="PROSITE" id="PS50066">
    <property type="entry name" value="MADS_BOX_2"/>
    <property type="match status" value="1"/>
</dbReference>
<dbReference type="GO" id="GO:0000981">
    <property type="term" value="F:DNA-binding transcription factor activity, RNA polymerase II-specific"/>
    <property type="evidence" value="ECO:0007669"/>
    <property type="project" value="TreeGrafter"/>
</dbReference>
<accession>A0A2G9HGU9</accession>
<keyword evidence="2" id="KW-0805">Transcription regulation</keyword>
<evidence type="ECO:0000256" key="5">
    <source>
        <dbReference type="ARBA" id="ARBA00023242"/>
    </source>
</evidence>
<dbReference type="PRINTS" id="PR00404">
    <property type="entry name" value="MADSDOMAIN"/>
</dbReference>
<keyword evidence="5" id="KW-0539">Nucleus</keyword>
<protein>
    <submittedName>
        <fullName evidence="8">MADS box transcription factor</fullName>
    </submittedName>
</protein>